<gene>
    <name evidence="3" type="ORF">IQ782_09045</name>
</gene>
<dbReference type="Proteomes" id="UP000607796">
    <property type="component" value="Unassembled WGS sequence"/>
</dbReference>
<sequence length="268" mass="27083">MTTILSCAAFATTASAVTAVSISSYDALTYPGVDYAPGYLFEGFENVAGGPVIDASDSFAVGSFQTIGGVGSGSAVGALPCPNGTTLCIGSGSPVFGRQNIAPSDGDSWLDSNDTFGIVWDVFLGGTEFNALSFTMQDATDVGAYVTVISGSTTLDAIDGSAADGQVSATEVQYAYNNNLFGGALLNPTLPNGNIQSVTVTFGEMVTKAQIVIASFKDSQNGAYLVNDGIGIDGLMVGTLAPVPLPGGGLLLLGGLGALGFARQRRRA</sequence>
<evidence type="ECO:0000256" key="1">
    <source>
        <dbReference type="SAM" id="Phobius"/>
    </source>
</evidence>
<protein>
    <recommendedName>
        <fullName evidence="5">VPLPA-CTERM protein sorting domain-containing protein</fullName>
    </recommendedName>
</protein>
<evidence type="ECO:0000313" key="3">
    <source>
        <dbReference type="EMBL" id="MBE9636982.1"/>
    </source>
</evidence>
<comment type="caution">
    <text evidence="3">The sequence shown here is derived from an EMBL/GenBank/DDBJ whole genome shotgun (WGS) entry which is preliminary data.</text>
</comment>
<accession>A0ABR9X0H3</accession>
<reference evidence="3 4" key="1">
    <citation type="journal article" date="2021" name="Int. J. Syst. Evol. Microbiol.">
        <title>Salipiger mangrovisoli sp. nov., isolated from mangrove soil and the proposal for the reclassification of Paraphaeobacter pallidus as Salipiger pallidus comb. nov.</title>
        <authorList>
            <person name="Du J."/>
            <person name="Liu Y."/>
            <person name="Pei T."/>
            <person name="Deng M.R."/>
            <person name="Zhu H."/>
        </authorList>
    </citation>
    <scope>NUCLEOTIDE SEQUENCE [LARGE SCALE GENOMIC DNA]</scope>
    <source>
        <strain evidence="3 4">6D45A</strain>
    </source>
</reference>
<keyword evidence="2" id="KW-0732">Signal</keyword>
<evidence type="ECO:0008006" key="5">
    <source>
        <dbReference type="Google" id="ProtNLM"/>
    </source>
</evidence>
<feature type="chain" id="PRO_5045401109" description="VPLPA-CTERM protein sorting domain-containing protein" evidence="2">
    <location>
        <begin position="20"/>
        <end position="268"/>
    </location>
</feature>
<dbReference type="EMBL" id="JADFFK010000005">
    <property type="protein sequence ID" value="MBE9636982.1"/>
    <property type="molecule type" value="Genomic_DNA"/>
</dbReference>
<keyword evidence="1" id="KW-1133">Transmembrane helix</keyword>
<evidence type="ECO:0000256" key="2">
    <source>
        <dbReference type="SAM" id="SignalP"/>
    </source>
</evidence>
<feature type="signal peptide" evidence="2">
    <location>
        <begin position="1"/>
        <end position="19"/>
    </location>
</feature>
<feature type="transmembrane region" description="Helical" evidence="1">
    <location>
        <begin position="243"/>
        <end position="262"/>
    </location>
</feature>
<keyword evidence="1" id="KW-0472">Membrane</keyword>
<name>A0ABR9X0H3_9RHOB</name>
<organism evidence="3 4">
    <name type="scientific">Salipiger mangrovisoli</name>
    <dbReference type="NCBI Taxonomy" id="2865933"/>
    <lineage>
        <taxon>Bacteria</taxon>
        <taxon>Pseudomonadati</taxon>
        <taxon>Pseudomonadota</taxon>
        <taxon>Alphaproteobacteria</taxon>
        <taxon>Rhodobacterales</taxon>
        <taxon>Roseobacteraceae</taxon>
        <taxon>Salipiger</taxon>
    </lineage>
</organism>
<keyword evidence="1" id="KW-0812">Transmembrane</keyword>
<evidence type="ECO:0000313" key="4">
    <source>
        <dbReference type="Proteomes" id="UP000607796"/>
    </source>
</evidence>
<proteinExistence type="predicted"/>
<keyword evidence="4" id="KW-1185">Reference proteome</keyword>